<dbReference type="RefSeq" id="WP_091192357.1">
    <property type="nucleotide sequence ID" value="NZ_FOVE01000006.1"/>
</dbReference>
<dbReference type="InterPro" id="IPR007634">
    <property type="entry name" value="RNA_pol_sigma_54_DNA-bd"/>
</dbReference>
<evidence type="ECO:0000259" key="12">
    <source>
        <dbReference type="Pfam" id="PF04963"/>
    </source>
</evidence>
<dbReference type="Proteomes" id="UP000242869">
    <property type="component" value="Unassembled WGS sequence"/>
</dbReference>
<dbReference type="PIRSF" id="PIRSF000774">
    <property type="entry name" value="RpoN"/>
    <property type="match status" value="1"/>
</dbReference>
<comment type="function">
    <text evidence="9">Sigma factors are initiation factors that promote the attachment of RNA polymerase to specific initiation sites and are then released.</text>
</comment>
<evidence type="ECO:0000259" key="11">
    <source>
        <dbReference type="Pfam" id="PF04552"/>
    </source>
</evidence>
<keyword evidence="14" id="KW-1185">Reference proteome</keyword>
<dbReference type="PROSITE" id="PS50044">
    <property type="entry name" value="SIGMA54_3"/>
    <property type="match status" value="1"/>
</dbReference>
<feature type="domain" description="RNA polymerase sigma factor 54 DNA-binding" evidence="11">
    <location>
        <begin position="305"/>
        <end position="460"/>
    </location>
</feature>
<dbReference type="Gene3D" id="1.10.10.1330">
    <property type="entry name" value="RNA polymerase sigma-54 factor, core-binding domain"/>
    <property type="match status" value="1"/>
</dbReference>
<dbReference type="Pfam" id="PF04963">
    <property type="entry name" value="Sigma54_CBD"/>
    <property type="match status" value="1"/>
</dbReference>
<dbReference type="STRING" id="83765.SAMN05660284_01058"/>
<dbReference type="Gene3D" id="1.10.10.60">
    <property type="entry name" value="Homeodomain-like"/>
    <property type="match status" value="1"/>
</dbReference>
<dbReference type="InterPro" id="IPR038709">
    <property type="entry name" value="RpoN_core-bd_sf"/>
</dbReference>
<proteinExistence type="inferred from homology"/>
<dbReference type="NCBIfam" id="NF009118">
    <property type="entry name" value="PRK12469.1"/>
    <property type="match status" value="1"/>
</dbReference>
<dbReference type="GO" id="GO:0001216">
    <property type="term" value="F:DNA-binding transcription activator activity"/>
    <property type="evidence" value="ECO:0007669"/>
    <property type="project" value="InterPro"/>
</dbReference>
<dbReference type="PANTHER" id="PTHR32248:SF4">
    <property type="entry name" value="RNA POLYMERASE SIGMA-54 FACTOR"/>
    <property type="match status" value="1"/>
</dbReference>
<dbReference type="PROSITE" id="PS00718">
    <property type="entry name" value="SIGMA54_2"/>
    <property type="match status" value="1"/>
</dbReference>
<feature type="domain" description="RNA polymerase sigma factor 54 core-binding" evidence="12">
    <location>
        <begin position="100"/>
        <end position="293"/>
    </location>
</feature>
<reference evidence="14" key="1">
    <citation type="submission" date="2016-10" db="EMBL/GenBank/DDBJ databases">
        <authorList>
            <person name="Varghese N."/>
            <person name="Submissions S."/>
        </authorList>
    </citation>
    <scope>NUCLEOTIDE SEQUENCE [LARGE SCALE GENOMIC DNA]</scope>
    <source>
        <strain evidence="14">DSM 6150</strain>
    </source>
</reference>
<dbReference type="GO" id="GO:0000428">
    <property type="term" value="C:DNA-directed RNA polymerase complex"/>
    <property type="evidence" value="ECO:0007669"/>
    <property type="project" value="UniProtKB-KW"/>
</dbReference>
<dbReference type="Pfam" id="PF04552">
    <property type="entry name" value="Sigma54_DBD"/>
    <property type="match status" value="1"/>
</dbReference>
<dbReference type="AlphaFoldDB" id="A0A1I4XQ61"/>
<evidence type="ECO:0000256" key="4">
    <source>
        <dbReference type="ARBA" id="ARBA00022695"/>
    </source>
</evidence>
<dbReference type="GO" id="GO:0016987">
    <property type="term" value="F:sigma factor activity"/>
    <property type="evidence" value="ECO:0007669"/>
    <property type="project" value="UniProtKB-KW"/>
</dbReference>
<sequence>MKQSLQLRMAQQLNLTPQLAQSIKLLQLSTLDFQQEIERYLAENPLLEREEAGGDSETVSEDVAPQEREPEAETGELRWDEARGSGGRGDDDETDPALRVAKNDTLREYLLSQAGLLQLTARDRALLELLIDALDDDGFLTQSLEEILLQLPEDLRVELEIDEDDLQIALQHLQQLEPCGVAARDLAECLLLQLRALPDMPAKPLAEEIVRNGLDLLAARDYTKIKRQLHCDDEGLKAAQSLITGLNPHPGANWSADSPRYIVPDVIVDYYRGAWRVRLNEAAMPKIRVNEMYARILQQESASGMATQLQEARWLLKSVEQRGHTILRVAQAILERQKAFFEHGDVGMRPLVLRDIAEQLELHESTISRVTTQKFMLTPRGLLEFKYFFGSHVETEAGGECSATAIKALIRKLVQEEDKKKPYSDSAIGEELARQGIVIARRTVAKYREALMIPPVNQRKSL</sequence>
<dbReference type="PANTHER" id="PTHR32248">
    <property type="entry name" value="RNA POLYMERASE SIGMA-54 FACTOR"/>
    <property type="match status" value="1"/>
</dbReference>
<evidence type="ECO:0000256" key="5">
    <source>
        <dbReference type="ARBA" id="ARBA00023015"/>
    </source>
</evidence>
<evidence type="ECO:0000256" key="10">
    <source>
        <dbReference type="SAM" id="MobiDB-lite"/>
    </source>
</evidence>
<accession>A0A1I4XQ61</accession>
<evidence type="ECO:0000256" key="1">
    <source>
        <dbReference type="ARBA" id="ARBA00008798"/>
    </source>
</evidence>
<gene>
    <name evidence="13" type="ORF">SAMN05660284_01058</name>
</gene>
<keyword evidence="8 9" id="KW-0804">Transcription</keyword>
<evidence type="ECO:0000313" key="13">
    <source>
        <dbReference type="EMBL" id="SFN28004.1"/>
    </source>
</evidence>
<keyword evidence="2 9" id="KW-0240">DNA-directed RNA polymerase</keyword>
<name>A0A1I4XQ61_9NEIS</name>
<evidence type="ECO:0000256" key="7">
    <source>
        <dbReference type="ARBA" id="ARBA00023125"/>
    </source>
</evidence>
<evidence type="ECO:0000256" key="8">
    <source>
        <dbReference type="ARBA" id="ARBA00023163"/>
    </source>
</evidence>
<keyword evidence="5 9" id="KW-0805">Transcription regulation</keyword>
<dbReference type="NCBIfam" id="NF004595">
    <property type="entry name" value="PRK05932.1-2"/>
    <property type="match status" value="1"/>
</dbReference>
<dbReference type="PRINTS" id="PR00045">
    <property type="entry name" value="SIGMA54FCT"/>
</dbReference>
<feature type="region of interest" description="Disordered" evidence="10">
    <location>
        <begin position="45"/>
        <end position="96"/>
    </location>
</feature>
<dbReference type="Pfam" id="PF00309">
    <property type="entry name" value="Sigma54_AID"/>
    <property type="match status" value="1"/>
</dbReference>
<dbReference type="PROSITE" id="PS00717">
    <property type="entry name" value="SIGMA54_1"/>
    <property type="match status" value="1"/>
</dbReference>
<dbReference type="NCBIfam" id="TIGR02395">
    <property type="entry name" value="rpoN_sigma"/>
    <property type="match status" value="1"/>
</dbReference>
<comment type="similarity">
    <text evidence="1 9">Belongs to the sigma-54 factor family.</text>
</comment>
<dbReference type="InterPro" id="IPR007046">
    <property type="entry name" value="RNA_pol_sigma_54_core-bd"/>
</dbReference>
<evidence type="ECO:0000256" key="6">
    <source>
        <dbReference type="ARBA" id="ARBA00023082"/>
    </source>
</evidence>
<keyword evidence="3 9" id="KW-0808">Transferase</keyword>
<dbReference type="GO" id="GO:0003677">
    <property type="term" value="F:DNA binding"/>
    <property type="evidence" value="ECO:0007669"/>
    <property type="project" value="UniProtKB-KW"/>
</dbReference>
<dbReference type="GO" id="GO:0006352">
    <property type="term" value="P:DNA-templated transcription initiation"/>
    <property type="evidence" value="ECO:0007669"/>
    <property type="project" value="InterPro"/>
</dbReference>
<evidence type="ECO:0000256" key="9">
    <source>
        <dbReference type="PIRNR" id="PIRNR000774"/>
    </source>
</evidence>
<dbReference type="EMBL" id="FOVE01000006">
    <property type="protein sequence ID" value="SFN28004.1"/>
    <property type="molecule type" value="Genomic_DNA"/>
</dbReference>
<evidence type="ECO:0000256" key="2">
    <source>
        <dbReference type="ARBA" id="ARBA00022478"/>
    </source>
</evidence>
<keyword evidence="4 9" id="KW-0548">Nucleotidyltransferase</keyword>
<evidence type="ECO:0000256" key="3">
    <source>
        <dbReference type="ARBA" id="ARBA00022679"/>
    </source>
</evidence>
<feature type="compositionally biased region" description="Basic and acidic residues" evidence="10">
    <location>
        <begin position="65"/>
        <end position="83"/>
    </location>
</feature>
<dbReference type="GO" id="GO:0016779">
    <property type="term" value="F:nucleotidyltransferase activity"/>
    <property type="evidence" value="ECO:0007669"/>
    <property type="project" value="UniProtKB-KW"/>
</dbReference>
<protein>
    <recommendedName>
        <fullName evidence="9">RNA polymerase sigma-54 factor</fullName>
    </recommendedName>
</protein>
<keyword evidence="6 9" id="KW-0731">Sigma factor</keyword>
<evidence type="ECO:0000313" key="14">
    <source>
        <dbReference type="Proteomes" id="UP000242869"/>
    </source>
</evidence>
<keyword evidence="7 9" id="KW-0238">DNA-binding</keyword>
<dbReference type="OrthoDB" id="9814402at2"/>
<organism evidence="13 14">
    <name type="scientific">Formivibrio citricus</name>
    <dbReference type="NCBI Taxonomy" id="83765"/>
    <lineage>
        <taxon>Bacteria</taxon>
        <taxon>Pseudomonadati</taxon>
        <taxon>Pseudomonadota</taxon>
        <taxon>Betaproteobacteria</taxon>
        <taxon>Neisseriales</taxon>
        <taxon>Chitinibacteraceae</taxon>
        <taxon>Formivibrio</taxon>
    </lineage>
</organism>
<dbReference type="InterPro" id="IPR000394">
    <property type="entry name" value="RNA_pol_sigma_54"/>
</dbReference>